<proteinExistence type="predicted"/>
<dbReference type="EMBL" id="CAJJDM010000046">
    <property type="protein sequence ID" value="CAD8070639.1"/>
    <property type="molecule type" value="Genomic_DNA"/>
</dbReference>
<sequence>MNEFSIETKIREVVYELSQPIMMRLSDCLRQMDQQQLNNDYVQQQIRQQNDNQQNHQLEANKISTEINNLQRSQKLLELEIIKNQTQVQQQQINFIQKIEQVEKVLEQQKNTSQFVINQQMKTQSDLDQLAKEQTEYTEIFNKKIDEFFKDYYSFFVDCRNQVNQIQKSQQLLSKDVQNQSLKLDQLVIFKDLSEKQYSSITKRVEWMINEMNNFVNQDYFKFTLDKEEQSRIEDNQFLKGTISKLQNQIEVYNKSLDERIKSLEMFEIKNDQQWNTFQQQLNYQNENFQKHFKEITKELQNQNNAINMIEDFQKNIQEKISIIVNNQISVFQININNQINKLEDQFNSLKAIIAKEMSQEFNYKLEDMRQQLLQESLKQQNIKLAAFELQILEQKKQQQQRDVEVQVIISDNQLNQQQQLENFIIEQIDMKLTNGIFIGQKGHGRNTIIQNMKGGFNLTQVGQTDYQQSFVQSEELNEELNKQLEDMKINIKQMLLEIKEDMEQQLKVYEANVSIAMQNFDKNHYHVLKLKSDIFNDTEYLNNQIKILFREKDVINKKLQLILQLFSGSTEVTQITVAYLLKQLKDPIKFTSVQGIVFELRNEICNYRQTNYSIEDLMKKSLQSFIDSWDKSELLEVKEYNPHWYFNKYIYKNLVGQSKTVERSLEKTIKYSTQTQADSELYINRSGRQRNLSQRQSIMMSLDSTRQRRGAANSVLKQSERNDSNEYLPKVKK</sequence>
<feature type="region of interest" description="Disordered" evidence="2">
    <location>
        <begin position="704"/>
        <end position="734"/>
    </location>
</feature>
<keyword evidence="4" id="KW-1185">Reference proteome</keyword>
<organism evidence="3 4">
    <name type="scientific">Paramecium primaurelia</name>
    <dbReference type="NCBI Taxonomy" id="5886"/>
    <lineage>
        <taxon>Eukaryota</taxon>
        <taxon>Sar</taxon>
        <taxon>Alveolata</taxon>
        <taxon>Ciliophora</taxon>
        <taxon>Intramacronucleata</taxon>
        <taxon>Oligohymenophorea</taxon>
        <taxon>Peniculida</taxon>
        <taxon>Parameciidae</taxon>
        <taxon>Paramecium</taxon>
    </lineage>
</organism>
<dbReference type="Proteomes" id="UP000688137">
    <property type="component" value="Unassembled WGS sequence"/>
</dbReference>
<comment type="caution">
    <text evidence="3">The sequence shown here is derived from an EMBL/GenBank/DDBJ whole genome shotgun (WGS) entry which is preliminary data.</text>
</comment>
<evidence type="ECO:0000313" key="4">
    <source>
        <dbReference type="Proteomes" id="UP000688137"/>
    </source>
</evidence>
<evidence type="ECO:0000256" key="2">
    <source>
        <dbReference type="SAM" id="MobiDB-lite"/>
    </source>
</evidence>
<accession>A0A8S1LTY9</accession>
<reference evidence="3" key="1">
    <citation type="submission" date="2021-01" db="EMBL/GenBank/DDBJ databases">
        <authorList>
            <consortium name="Genoscope - CEA"/>
            <person name="William W."/>
        </authorList>
    </citation>
    <scope>NUCLEOTIDE SEQUENCE</scope>
</reference>
<dbReference type="AlphaFoldDB" id="A0A8S1LTY9"/>
<protein>
    <submittedName>
        <fullName evidence="3">Uncharacterized protein</fullName>
    </submittedName>
</protein>
<feature type="coiled-coil region" evidence="1">
    <location>
        <begin position="471"/>
        <end position="520"/>
    </location>
</feature>
<evidence type="ECO:0000256" key="1">
    <source>
        <dbReference type="SAM" id="Coils"/>
    </source>
</evidence>
<evidence type="ECO:0000313" key="3">
    <source>
        <dbReference type="EMBL" id="CAD8070639.1"/>
    </source>
</evidence>
<feature type="coiled-coil region" evidence="1">
    <location>
        <begin position="53"/>
        <end position="80"/>
    </location>
</feature>
<keyword evidence="1" id="KW-0175">Coiled coil</keyword>
<dbReference type="OMA" id="HYHVLKL"/>
<feature type="coiled-coil region" evidence="1">
    <location>
        <begin position="340"/>
        <end position="403"/>
    </location>
</feature>
<name>A0A8S1LTY9_PARPR</name>
<gene>
    <name evidence="3" type="ORF">PPRIM_AZ9-3.1.T0460064</name>
</gene>